<evidence type="ECO:0000313" key="3">
    <source>
        <dbReference type="Proteomes" id="UP000279859"/>
    </source>
</evidence>
<evidence type="ECO:0000313" key="2">
    <source>
        <dbReference type="EMBL" id="RNE63933.1"/>
    </source>
</evidence>
<name>A0A3M8LEF3_9MICO</name>
<reference evidence="2 3" key="1">
    <citation type="submission" date="2018-11" db="EMBL/GenBank/DDBJ databases">
        <title>Cryobacterium sp. nov., isolated from rhizosphere soil of lettuce.</title>
        <authorList>
            <person name="Wang Y."/>
        </authorList>
    </citation>
    <scope>NUCLEOTIDE SEQUENCE [LARGE SCALE GENOMIC DNA]</scope>
    <source>
        <strain evidence="2 3">NEAU-85</strain>
    </source>
</reference>
<feature type="transmembrane region" description="Helical" evidence="1">
    <location>
        <begin position="26"/>
        <end position="47"/>
    </location>
</feature>
<dbReference type="EMBL" id="RDSR01000006">
    <property type="protein sequence ID" value="RNE63933.1"/>
    <property type="molecule type" value="Genomic_DNA"/>
</dbReference>
<gene>
    <name evidence="2" type="ORF">EEJ31_05020</name>
</gene>
<dbReference type="Proteomes" id="UP000279859">
    <property type="component" value="Unassembled WGS sequence"/>
</dbReference>
<keyword evidence="1" id="KW-0812">Transmembrane</keyword>
<comment type="caution">
    <text evidence="2">The sequence shown here is derived from an EMBL/GenBank/DDBJ whole genome shotgun (WGS) entry which is preliminary data.</text>
</comment>
<protein>
    <submittedName>
        <fullName evidence="2">Uncharacterized protein</fullName>
    </submittedName>
</protein>
<evidence type="ECO:0000256" key="1">
    <source>
        <dbReference type="SAM" id="Phobius"/>
    </source>
</evidence>
<sequence length="97" mass="10405">MVGSIEWLLLELLMPADTWLRMEVDALPQAVLLALVLAIIGGLAIAITSVGRRLLVVLVTLLRTWPEKSSAIPDLLLLAVGRIAPAGGRGPRAPTYR</sequence>
<dbReference type="RefSeq" id="WP_123045208.1">
    <property type="nucleotide sequence ID" value="NZ_RDSR01000006.1"/>
</dbReference>
<keyword evidence="1" id="KW-0472">Membrane</keyword>
<keyword evidence="3" id="KW-1185">Reference proteome</keyword>
<accession>A0A3M8LEF3</accession>
<proteinExistence type="predicted"/>
<dbReference type="AlphaFoldDB" id="A0A3M8LEF3"/>
<keyword evidence="1" id="KW-1133">Transmembrane helix</keyword>
<organism evidence="2 3">
    <name type="scientific">Cryobacterium tepidiphilum</name>
    <dbReference type="NCBI Taxonomy" id="2486026"/>
    <lineage>
        <taxon>Bacteria</taxon>
        <taxon>Bacillati</taxon>
        <taxon>Actinomycetota</taxon>
        <taxon>Actinomycetes</taxon>
        <taxon>Micrococcales</taxon>
        <taxon>Microbacteriaceae</taxon>
        <taxon>Cryobacterium</taxon>
    </lineage>
</organism>